<keyword evidence="1" id="KW-0812">Transmembrane</keyword>
<dbReference type="AlphaFoldDB" id="A0AAE0K0D0"/>
<accession>A0AAE0K0D0</accession>
<dbReference type="Proteomes" id="UP001287356">
    <property type="component" value="Unassembled WGS sequence"/>
</dbReference>
<reference evidence="2" key="2">
    <citation type="submission" date="2023-06" db="EMBL/GenBank/DDBJ databases">
        <authorList>
            <consortium name="Lawrence Berkeley National Laboratory"/>
            <person name="Haridas S."/>
            <person name="Hensen N."/>
            <person name="Bonometti L."/>
            <person name="Westerberg I."/>
            <person name="Brannstrom I.O."/>
            <person name="Guillou S."/>
            <person name="Cros-Aarteil S."/>
            <person name="Calhoun S."/>
            <person name="Kuo A."/>
            <person name="Mondo S."/>
            <person name="Pangilinan J."/>
            <person name="Riley R."/>
            <person name="Labutti K."/>
            <person name="Andreopoulos B."/>
            <person name="Lipzen A."/>
            <person name="Chen C."/>
            <person name="Yanf M."/>
            <person name="Daum C."/>
            <person name="Ng V."/>
            <person name="Clum A."/>
            <person name="Steindorff A."/>
            <person name="Ohm R."/>
            <person name="Martin F."/>
            <person name="Silar P."/>
            <person name="Natvig D."/>
            <person name="Lalanne C."/>
            <person name="Gautier V."/>
            <person name="Ament-Velasquez S.L."/>
            <person name="Kruys A."/>
            <person name="Hutchinson M.I."/>
            <person name="Powell A.J."/>
            <person name="Barry K."/>
            <person name="Miller A.N."/>
            <person name="Grigoriev I.V."/>
            <person name="Debuchy R."/>
            <person name="Gladieux P."/>
            <person name="Thoren M.H."/>
            <person name="Johannesson H."/>
        </authorList>
    </citation>
    <scope>NUCLEOTIDE SEQUENCE</scope>
    <source>
        <strain evidence="2">CBS 958.72</strain>
    </source>
</reference>
<keyword evidence="1" id="KW-1133">Transmembrane helix</keyword>
<keyword evidence="3" id="KW-1185">Reference proteome</keyword>
<dbReference type="EMBL" id="JAULSN010000007">
    <property type="protein sequence ID" value="KAK3367312.1"/>
    <property type="molecule type" value="Genomic_DNA"/>
</dbReference>
<evidence type="ECO:0000313" key="2">
    <source>
        <dbReference type="EMBL" id="KAK3367312.1"/>
    </source>
</evidence>
<reference evidence="2" key="1">
    <citation type="journal article" date="2023" name="Mol. Phylogenet. Evol.">
        <title>Genome-scale phylogeny and comparative genomics of the fungal order Sordariales.</title>
        <authorList>
            <person name="Hensen N."/>
            <person name="Bonometti L."/>
            <person name="Westerberg I."/>
            <person name="Brannstrom I.O."/>
            <person name="Guillou S."/>
            <person name="Cros-Aarteil S."/>
            <person name="Calhoun S."/>
            <person name="Haridas S."/>
            <person name="Kuo A."/>
            <person name="Mondo S."/>
            <person name="Pangilinan J."/>
            <person name="Riley R."/>
            <person name="LaButti K."/>
            <person name="Andreopoulos B."/>
            <person name="Lipzen A."/>
            <person name="Chen C."/>
            <person name="Yan M."/>
            <person name="Daum C."/>
            <person name="Ng V."/>
            <person name="Clum A."/>
            <person name="Steindorff A."/>
            <person name="Ohm R.A."/>
            <person name="Martin F."/>
            <person name="Silar P."/>
            <person name="Natvig D.O."/>
            <person name="Lalanne C."/>
            <person name="Gautier V."/>
            <person name="Ament-Velasquez S.L."/>
            <person name="Kruys A."/>
            <person name="Hutchinson M.I."/>
            <person name="Powell A.J."/>
            <person name="Barry K."/>
            <person name="Miller A.N."/>
            <person name="Grigoriev I.V."/>
            <person name="Debuchy R."/>
            <person name="Gladieux P."/>
            <person name="Hiltunen Thoren M."/>
            <person name="Johannesson H."/>
        </authorList>
    </citation>
    <scope>NUCLEOTIDE SEQUENCE</scope>
    <source>
        <strain evidence="2">CBS 958.72</strain>
    </source>
</reference>
<proteinExistence type="predicted"/>
<name>A0AAE0K0D0_9PEZI</name>
<sequence length="151" mass="16701">MKCAIGCRVQWPCLGLVPSLTNRVCAATKHIVSHPRTRHQPRQFASISAAISHQRRTPRPSRWMPKRTVFNLVGGMNTTASQQLPNEKDMSEWNETPRGVSLTKFHWRLTFRSLIMPGTSGHVLGQALYLSGLSLSFALPILGAVLAVCLG</sequence>
<keyword evidence="1" id="KW-0472">Membrane</keyword>
<evidence type="ECO:0000313" key="3">
    <source>
        <dbReference type="Proteomes" id="UP001287356"/>
    </source>
</evidence>
<organism evidence="2 3">
    <name type="scientific">Lasiosphaeria ovina</name>
    <dbReference type="NCBI Taxonomy" id="92902"/>
    <lineage>
        <taxon>Eukaryota</taxon>
        <taxon>Fungi</taxon>
        <taxon>Dikarya</taxon>
        <taxon>Ascomycota</taxon>
        <taxon>Pezizomycotina</taxon>
        <taxon>Sordariomycetes</taxon>
        <taxon>Sordariomycetidae</taxon>
        <taxon>Sordariales</taxon>
        <taxon>Lasiosphaeriaceae</taxon>
        <taxon>Lasiosphaeria</taxon>
    </lineage>
</organism>
<protein>
    <submittedName>
        <fullName evidence="2">Uncharacterized protein</fullName>
    </submittedName>
</protein>
<feature type="transmembrane region" description="Helical" evidence="1">
    <location>
        <begin position="127"/>
        <end position="150"/>
    </location>
</feature>
<gene>
    <name evidence="2" type="ORF">B0T24DRAFT_387754</name>
</gene>
<comment type="caution">
    <text evidence="2">The sequence shown here is derived from an EMBL/GenBank/DDBJ whole genome shotgun (WGS) entry which is preliminary data.</text>
</comment>
<evidence type="ECO:0000256" key="1">
    <source>
        <dbReference type="SAM" id="Phobius"/>
    </source>
</evidence>